<sequence length="1004" mass="112075">MDADWDELVRIPFPPPGPHAMSTPVSTMIFDTSQELLWTGNEYGRVTSFYGNELQRYTSFKAHAASDGAIRQILINDKGIVALGSKDVHMAIRRGLPMWHIRNDEMKDLRCMCFTSKGTAEIIMAGLQDTMLVVDLNKEWHRQLAGPGQLFCVVSQSGQMHIVDLMNPNTSNVRQANVLSYLSMFEIAPSGEAIALTDADCHIHLWGSPSKLHFVDLATPVEFATPEEPRPSVEWTPETSFSAVGIPYYRDVLASAWPDIVCDVGAPPVKYDAQFLAGLKSTDFGLYGRNTRGVKRNQVESTRTSVRNVNAGLKAPKFLSEKARESARVSPLQDEKADEVAAPPNDAVPDSRKSEIPVMYRNVEIKYSKFGVDDFDFGFYNRTRYSGLEIHISNSYANSLLQIMHFTPMLRNTALQHAATACISEVCLLCELGFLFDMLEKAEGSICQATNLLKTLSNHPQSGPLGLLEEDPHGCSLNVMLQGLTRFLLDKIVHDYKSMSPPESSMEQVLSTSATSSIRCMNCRSEYTRPGSTYVNDLLYPSLKGPGRNSKVPRITFSQVLKNSIELLMLNTAITTQEHRMLWGTPGWLPEEIGVIVDQGQFFCYEGEDLKLHLQRGMHNITVYSLIGMAVNIENGQTQKPHLVAMVNVAHAEPEAPDSSQWHLFNDFLVRSVSTEEALTFNTTWKLPSVVTYQVKDANNKLDVSWKKNLDTSLLYQDLNPYPESMTYSVLDQKTEHPGPDTIIALDTEFVAVRQPEIEMNSDGERETIRPIVYALARASVVRGQGEQEGTPFIDDYIAIREPIVDYLTSYSGITQDDLDPRTSTHSLVPLKVAYKKLWILLNLGCKFLGHGLKQDFRVINIHVPRPQVIDTIDLFFLKSRLRKLSLAFLAWYLLKEDIQMETHDSIEDSRTALKLYRKYLEFDDAGILETMLQDIYRAGRDVNFKAPRKDGLDVPRPDTPPPLSEGTLGPTTPVRKPGAPGAGPGTGFGGGATWTPGKGSPLR</sequence>
<organism evidence="1 2">
    <name type="scientific">Trichothecium roseum</name>
    <dbReference type="NCBI Taxonomy" id="47278"/>
    <lineage>
        <taxon>Eukaryota</taxon>
        <taxon>Fungi</taxon>
        <taxon>Dikarya</taxon>
        <taxon>Ascomycota</taxon>
        <taxon>Pezizomycotina</taxon>
        <taxon>Sordariomycetes</taxon>
        <taxon>Hypocreomycetidae</taxon>
        <taxon>Hypocreales</taxon>
        <taxon>Hypocreales incertae sedis</taxon>
        <taxon>Trichothecium</taxon>
    </lineage>
</organism>
<protein>
    <submittedName>
        <fullName evidence="1">Uncharacterized protein</fullName>
    </submittedName>
</protein>
<proteinExistence type="predicted"/>
<dbReference type="EMBL" id="CM047943">
    <property type="protein sequence ID" value="KAI9900732.1"/>
    <property type="molecule type" value="Genomic_DNA"/>
</dbReference>
<name>A0ACC0V3E0_9HYPO</name>
<accession>A0ACC0V3E0</accession>
<gene>
    <name evidence="1" type="ORF">N3K66_004994</name>
</gene>
<comment type="caution">
    <text evidence="1">The sequence shown here is derived from an EMBL/GenBank/DDBJ whole genome shotgun (WGS) entry which is preliminary data.</text>
</comment>
<reference evidence="1" key="1">
    <citation type="submission" date="2022-10" db="EMBL/GenBank/DDBJ databases">
        <title>Complete Genome of Trichothecium roseum strain YXFP-22015, a Plant Pathogen Isolated from Citrus.</title>
        <authorList>
            <person name="Wang Y."/>
            <person name="Zhu L."/>
        </authorList>
    </citation>
    <scope>NUCLEOTIDE SEQUENCE</scope>
    <source>
        <strain evidence="1">YXFP-22015</strain>
    </source>
</reference>
<keyword evidence="2" id="KW-1185">Reference proteome</keyword>
<evidence type="ECO:0000313" key="1">
    <source>
        <dbReference type="EMBL" id="KAI9900732.1"/>
    </source>
</evidence>
<dbReference type="Proteomes" id="UP001163324">
    <property type="component" value="Chromosome 4"/>
</dbReference>
<evidence type="ECO:0000313" key="2">
    <source>
        <dbReference type="Proteomes" id="UP001163324"/>
    </source>
</evidence>